<reference evidence="2" key="2">
    <citation type="submission" date="2013-11" db="EMBL/GenBank/DDBJ databases">
        <title>The Genome Sequence of Phytophthora parasitica IAC_01/95.</title>
        <authorList>
            <consortium name="The Broad Institute Genomics Platform"/>
            <person name="Russ C."/>
            <person name="Tyler B."/>
            <person name="Panabieres F."/>
            <person name="Shan W."/>
            <person name="Tripathy S."/>
            <person name="Grunwald N."/>
            <person name="Machado M."/>
            <person name="Johnson C.S."/>
            <person name="Arredondo F."/>
            <person name="Hong C."/>
            <person name="Coffey M."/>
            <person name="Young S.K."/>
            <person name="Zeng Q."/>
            <person name="Gargeya S."/>
            <person name="Fitzgerald M."/>
            <person name="Abouelleil A."/>
            <person name="Alvarado L."/>
            <person name="Chapman S.B."/>
            <person name="Gainer-Dewar J."/>
            <person name="Goldberg J."/>
            <person name="Griggs A."/>
            <person name="Gujja S."/>
            <person name="Hansen M."/>
            <person name="Howarth C."/>
            <person name="Imamovic A."/>
            <person name="Ireland A."/>
            <person name="Larimer J."/>
            <person name="McCowan C."/>
            <person name="Murphy C."/>
            <person name="Pearson M."/>
            <person name="Poon T.W."/>
            <person name="Priest M."/>
            <person name="Roberts A."/>
            <person name="Saif S."/>
            <person name="Shea T."/>
            <person name="Sykes S."/>
            <person name="Wortman J."/>
            <person name="Nusbaum C."/>
            <person name="Birren B."/>
        </authorList>
    </citation>
    <scope>NUCLEOTIDE SEQUENCE [LARGE SCALE GENOMIC DNA]</scope>
    <source>
        <strain evidence="2">IAC_01/95</strain>
    </source>
</reference>
<protein>
    <submittedName>
        <fullName evidence="2">Uncharacterized protein</fullName>
    </submittedName>
</protein>
<sequence>MLIISDDYVIFTAEDVITDALSSTTSLRIGSGHFRSISPLFPEANCHFTTMPLGLVLEAETSVSHDIPKHLNVDTQGAREGNQWYEVINR</sequence>
<dbReference type="Proteomes" id="UP000054532">
    <property type="component" value="Unassembled WGS sequence"/>
</dbReference>
<organism evidence="2">
    <name type="scientific">Phytophthora nicotianae</name>
    <name type="common">Potato buckeye rot agent</name>
    <name type="synonym">Phytophthora parasitica</name>
    <dbReference type="NCBI Taxonomy" id="4792"/>
    <lineage>
        <taxon>Eukaryota</taxon>
        <taxon>Sar</taxon>
        <taxon>Stramenopiles</taxon>
        <taxon>Oomycota</taxon>
        <taxon>Peronosporomycetes</taxon>
        <taxon>Peronosporales</taxon>
        <taxon>Peronosporaceae</taxon>
        <taxon>Phytophthora</taxon>
    </lineage>
</organism>
<reference evidence="1" key="1">
    <citation type="submission" date="2013-11" db="EMBL/GenBank/DDBJ databases">
        <title>The Genome Sequence of Phytophthora parasitica CJ05E6.</title>
        <authorList>
            <consortium name="The Broad Institute Genomics Platform"/>
            <person name="Russ C."/>
            <person name="Tyler B."/>
            <person name="Panabieres F."/>
            <person name="Shan W."/>
            <person name="Tripathy S."/>
            <person name="Grunwald N."/>
            <person name="Machado M."/>
            <person name="Johnson C.S."/>
            <person name="Arredondo F."/>
            <person name="Hong C."/>
            <person name="Coffey M."/>
            <person name="Young S.K."/>
            <person name="Zeng Q."/>
            <person name="Gargeya S."/>
            <person name="Fitzgerald M."/>
            <person name="Abouelleil A."/>
            <person name="Alvarado L."/>
            <person name="Chapman S.B."/>
            <person name="Gainer-Dewar J."/>
            <person name="Goldberg J."/>
            <person name="Griggs A."/>
            <person name="Gujja S."/>
            <person name="Hansen M."/>
            <person name="Howarth C."/>
            <person name="Imamovic A."/>
            <person name="Ireland A."/>
            <person name="Larimer J."/>
            <person name="McCowan C."/>
            <person name="Murphy C."/>
            <person name="Pearson M."/>
            <person name="Poon T.W."/>
            <person name="Priest M."/>
            <person name="Roberts A."/>
            <person name="Saif S."/>
            <person name="Shea T."/>
            <person name="Sykes S."/>
            <person name="Wortman J."/>
            <person name="Nusbaum C."/>
            <person name="Birren B."/>
        </authorList>
    </citation>
    <scope>NUCLEOTIDE SEQUENCE [LARGE SCALE GENOMIC DNA]</scope>
    <source>
        <strain evidence="1">CJ05E6</strain>
    </source>
</reference>
<proteinExistence type="predicted"/>
<dbReference type="EMBL" id="KI696772">
    <property type="protein sequence ID" value="ETM30800.1"/>
    <property type="molecule type" value="Genomic_DNA"/>
</dbReference>
<dbReference type="Proteomes" id="UP000053864">
    <property type="component" value="Unassembled WGS sequence"/>
</dbReference>
<dbReference type="AlphaFoldDB" id="W2M3E0"/>
<accession>W2M3E0</accession>
<evidence type="ECO:0000313" key="1">
    <source>
        <dbReference type="EMBL" id="ETL24231.1"/>
    </source>
</evidence>
<gene>
    <name evidence="2" type="ORF">L914_21525</name>
    <name evidence="1" type="ORF">L916_21756</name>
</gene>
<dbReference type="EMBL" id="KI676968">
    <property type="protein sequence ID" value="ETL24231.1"/>
    <property type="molecule type" value="Genomic_DNA"/>
</dbReference>
<evidence type="ECO:0000313" key="2">
    <source>
        <dbReference type="EMBL" id="ETM30800.1"/>
    </source>
</evidence>
<name>W2M3E0_PHYNI</name>